<evidence type="ECO:0000313" key="3">
    <source>
        <dbReference type="Proteomes" id="UP000740883"/>
    </source>
</evidence>
<feature type="compositionally biased region" description="Basic and acidic residues" evidence="1">
    <location>
        <begin position="57"/>
        <end position="75"/>
    </location>
</feature>
<reference evidence="2 3" key="1">
    <citation type="journal article" date="2020" name="Genome Biol. Evol.">
        <title>Comparative genomics of strictly vertically transmitted, feminizing microsporidia endosymbionts of amphipod crustaceans.</title>
        <authorList>
            <person name="Cormier A."/>
            <person name="Chebbi M.A."/>
            <person name="Giraud I."/>
            <person name="Wattier R."/>
            <person name="Teixeira M."/>
            <person name="Gilbert C."/>
            <person name="Rigaud T."/>
            <person name="Cordaux R."/>
        </authorList>
    </citation>
    <scope>NUCLEOTIDE SEQUENCE [LARGE SCALE GENOMIC DNA]</scope>
    <source>
        <strain evidence="2 3">Ou3-Ou53</strain>
    </source>
</reference>
<feature type="compositionally biased region" description="Low complexity" evidence="1">
    <location>
        <begin position="76"/>
        <end position="88"/>
    </location>
</feature>
<evidence type="ECO:0000313" key="2">
    <source>
        <dbReference type="EMBL" id="KAF9761535.1"/>
    </source>
</evidence>
<feature type="region of interest" description="Disordered" evidence="1">
    <location>
        <begin position="57"/>
        <end position="88"/>
    </location>
</feature>
<comment type="caution">
    <text evidence="2">The sequence shown here is derived from an EMBL/GenBank/DDBJ whole genome shotgun (WGS) entry which is preliminary data.</text>
</comment>
<organism evidence="2 3">
    <name type="scientific">Nosema granulosis</name>
    <dbReference type="NCBI Taxonomy" id="83296"/>
    <lineage>
        <taxon>Eukaryota</taxon>
        <taxon>Fungi</taxon>
        <taxon>Fungi incertae sedis</taxon>
        <taxon>Microsporidia</taxon>
        <taxon>Nosematidae</taxon>
        <taxon>Nosema</taxon>
    </lineage>
</organism>
<feature type="compositionally biased region" description="Basic and acidic residues" evidence="1">
    <location>
        <begin position="1"/>
        <end position="34"/>
    </location>
</feature>
<dbReference type="Proteomes" id="UP000740883">
    <property type="component" value="Unassembled WGS sequence"/>
</dbReference>
<protein>
    <submittedName>
        <fullName evidence="2">Uncharacterized protein</fullName>
    </submittedName>
</protein>
<proteinExistence type="predicted"/>
<sequence length="279" mass="33130">MENKKSEPSMENKKSEPSMENKKSEPPMENKKIVSDSSGEYEDYFGFISDYKKIKNKDESNSYSCKERDNEEESSKSTSTTFTDSTSSKESTSFSIVESCSEENVYKLNPKILWNKREYFYNLDQSAREKIWKIFERRVKSNQRPSVVDKDLNEDAFYSTYGITPSYDIGFLRDDSYIKRVLCCENLRILNIKFLEYNSKNSKEIERYIQLYKQSNEPIYKAIVFQKKRIEYLINKARSYISDISLKGEEAYKFLEKIYYIVFKKSSRLDHLKANKMYC</sequence>
<keyword evidence="3" id="KW-1185">Reference proteome</keyword>
<name>A0A9P6GZL0_9MICR</name>
<evidence type="ECO:0000256" key="1">
    <source>
        <dbReference type="SAM" id="MobiDB-lite"/>
    </source>
</evidence>
<dbReference type="EMBL" id="SBJO01000314">
    <property type="protein sequence ID" value="KAF9761535.1"/>
    <property type="molecule type" value="Genomic_DNA"/>
</dbReference>
<dbReference type="OrthoDB" id="2194937at2759"/>
<dbReference type="AlphaFoldDB" id="A0A9P6GZL0"/>
<gene>
    <name evidence="2" type="ORF">NGRA_2581</name>
</gene>
<accession>A0A9P6GZL0</accession>
<feature type="region of interest" description="Disordered" evidence="1">
    <location>
        <begin position="1"/>
        <end position="36"/>
    </location>
</feature>